<evidence type="ECO:0000256" key="4">
    <source>
        <dbReference type="ARBA" id="ARBA00023002"/>
    </source>
</evidence>
<dbReference type="EMBL" id="AP025564">
    <property type="protein sequence ID" value="BDE95135.1"/>
    <property type="molecule type" value="Genomic_DNA"/>
</dbReference>
<evidence type="ECO:0000256" key="2">
    <source>
        <dbReference type="ARBA" id="ARBA00022630"/>
    </source>
</evidence>
<dbReference type="InterPro" id="IPR003953">
    <property type="entry name" value="FAD-dep_OxRdtase_2_FAD-bd"/>
</dbReference>
<evidence type="ECO:0000256" key="1">
    <source>
        <dbReference type="ARBA" id="ARBA00001974"/>
    </source>
</evidence>
<evidence type="ECO:0000256" key="3">
    <source>
        <dbReference type="ARBA" id="ARBA00022827"/>
    </source>
</evidence>
<dbReference type="PANTHER" id="PTHR43400">
    <property type="entry name" value="FUMARATE REDUCTASE"/>
    <property type="match status" value="1"/>
</dbReference>
<evidence type="ECO:0000313" key="6">
    <source>
        <dbReference type="EMBL" id="BDE95135.1"/>
    </source>
</evidence>
<dbReference type="InterPro" id="IPR036188">
    <property type="entry name" value="FAD/NAD-bd_sf"/>
</dbReference>
<feature type="domain" description="FAD-dependent oxidoreductase 2 FAD-binding" evidence="5">
    <location>
        <begin position="1"/>
        <end position="43"/>
    </location>
</feature>
<dbReference type="PANTHER" id="PTHR43400:SF7">
    <property type="entry name" value="FAD-DEPENDENT OXIDOREDUCTASE 2 FAD BINDING DOMAIN-CONTAINING PROTEIN"/>
    <property type="match status" value="1"/>
</dbReference>
<keyword evidence="4" id="KW-0560">Oxidoreductase</keyword>
<gene>
    <name evidence="6" type="ORF">CE91St30_04680</name>
</gene>
<sequence>MDGLVTNLQAQVMGQDYQPIPGLYAAGEIAGGTHGAVRLGSCAITDCVVFGRIAGQEVAKEEASA</sequence>
<dbReference type="Gene3D" id="3.50.50.60">
    <property type="entry name" value="FAD/NAD(P)-binding domain"/>
    <property type="match status" value="1"/>
</dbReference>
<organism evidence="6 7">
    <name type="scientific">Raoultibacter timonensis</name>
    <dbReference type="NCBI Taxonomy" id="1907662"/>
    <lineage>
        <taxon>Bacteria</taxon>
        <taxon>Bacillati</taxon>
        <taxon>Actinomycetota</taxon>
        <taxon>Coriobacteriia</taxon>
        <taxon>Eggerthellales</taxon>
        <taxon>Eggerthellaceae</taxon>
        <taxon>Raoultibacter</taxon>
    </lineage>
</organism>
<reference evidence="6 7" key="1">
    <citation type="submission" date="2022-01" db="EMBL/GenBank/DDBJ databases">
        <title>Novel bile acid biosynthetic pathways are enriched in the microbiome of centenarians.</title>
        <authorList>
            <person name="Sato Y."/>
            <person name="Atarashi K."/>
            <person name="Plichta R.D."/>
            <person name="Arai Y."/>
            <person name="Sasajima S."/>
            <person name="Kearney M.S."/>
            <person name="Suda W."/>
            <person name="Takeshita K."/>
            <person name="Sasaki T."/>
            <person name="Okamoto S."/>
            <person name="Skelly N.A."/>
            <person name="Okamura Y."/>
            <person name="Vlamakis H."/>
            <person name="Li Y."/>
            <person name="Tanoue T."/>
            <person name="Takei H."/>
            <person name="Nittono H."/>
            <person name="Narushima S."/>
            <person name="Irie J."/>
            <person name="Itoh H."/>
            <person name="Moriya K."/>
            <person name="Sugiura Y."/>
            <person name="Suematsu M."/>
            <person name="Moritoki N."/>
            <person name="Shibata S."/>
            <person name="Littman R.D."/>
            <person name="Fischbach A.M."/>
            <person name="Uwamino Y."/>
            <person name="Inoue T."/>
            <person name="Honda A."/>
            <person name="Hattori M."/>
            <person name="Murai T."/>
            <person name="Xavier J.R."/>
            <person name="Hirose N."/>
            <person name="Honda K."/>
        </authorList>
    </citation>
    <scope>NUCLEOTIDE SEQUENCE [LARGE SCALE GENOMIC DNA]</scope>
    <source>
        <strain evidence="6 7">CE91-St30</strain>
    </source>
</reference>
<name>A0ABN6MDK8_9ACTN</name>
<protein>
    <recommendedName>
        <fullName evidence="5">FAD-dependent oxidoreductase 2 FAD-binding domain-containing protein</fullName>
    </recommendedName>
</protein>
<evidence type="ECO:0000259" key="5">
    <source>
        <dbReference type="Pfam" id="PF00890"/>
    </source>
</evidence>
<proteinExistence type="predicted"/>
<dbReference type="Pfam" id="PF00890">
    <property type="entry name" value="FAD_binding_2"/>
    <property type="match status" value="1"/>
</dbReference>
<dbReference type="Proteomes" id="UP001320544">
    <property type="component" value="Chromosome"/>
</dbReference>
<keyword evidence="2" id="KW-0285">Flavoprotein</keyword>
<comment type="cofactor">
    <cofactor evidence="1">
        <name>FAD</name>
        <dbReference type="ChEBI" id="CHEBI:57692"/>
    </cofactor>
</comment>
<dbReference type="SUPFAM" id="SSF51905">
    <property type="entry name" value="FAD/NAD(P)-binding domain"/>
    <property type="match status" value="1"/>
</dbReference>
<dbReference type="InterPro" id="IPR050315">
    <property type="entry name" value="FAD-oxidoreductase_2"/>
</dbReference>
<keyword evidence="7" id="KW-1185">Reference proteome</keyword>
<accession>A0ABN6MDK8</accession>
<evidence type="ECO:0000313" key="7">
    <source>
        <dbReference type="Proteomes" id="UP001320544"/>
    </source>
</evidence>
<keyword evidence="3" id="KW-0274">FAD</keyword>